<dbReference type="EMBL" id="JAKELO010000002">
    <property type="protein sequence ID" value="MDE4908001.1"/>
    <property type="molecule type" value="Genomic_DNA"/>
</dbReference>
<proteinExistence type="predicted"/>
<sequence length="457" mass="50573">MKLKIAGIFLVIITIIFTAGCVTSSPVAESDNPDAAASTTISLSQADEATSKNLDEYMTALDDAGQFSGTVLVARGDTILLSKGYGMANEEFSVPNTPQTVFPIASNTKQFTVAALMKLQEQGRLNITDPVMDYIPDAPQWKDIRIYHLMNHTSGIPNLGGYLIIDYDDIALPELVKRFADLPLTFEPGEGYAYSNNGYTTLSYIIERASGLSYDEYFKENFFLPLGMTNTGPDNARDVFTNRASGYTTMDGKHIHYDLQNIHNLYGAGSLHSTTGDLFLWERAFQTPGVILTSQSLDAMAEYDFGITSGVIANRTFIGHSGHVLGFVSETAYCPDEDVYVIFLSNHDRAQMESLHENLPAIVFNEPYSLPQKIDRRAVSLTAEELGEYVGVYPSDLDETWTYTVFTEGNRLFYTSVVPHESVELFYEGNDTFFVTPESADSFIFTRDTNGTVNGML</sequence>
<keyword evidence="5" id="KW-1185">Reference proteome</keyword>
<dbReference type="Gene3D" id="3.40.710.10">
    <property type="entry name" value="DD-peptidase/beta-lactamase superfamily"/>
    <property type="match status" value="1"/>
</dbReference>
<protein>
    <submittedName>
        <fullName evidence="4">Serine hydrolase</fullName>
    </submittedName>
</protein>
<evidence type="ECO:0000256" key="1">
    <source>
        <dbReference type="ARBA" id="ARBA00004370"/>
    </source>
</evidence>
<dbReference type="GO" id="GO:0016787">
    <property type="term" value="F:hydrolase activity"/>
    <property type="evidence" value="ECO:0007669"/>
    <property type="project" value="UniProtKB-KW"/>
</dbReference>
<organism evidence="4 5">
    <name type="scientific">Methanogenium marinum</name>
    <dbReference type="NCBI Taxonomy" id="348610"/>
    <lineage>
        <taxon>Archaea</taxon>
        <taxon>Methanobacteriati</taxon>
        <taxon>Methanobacteriota</taxon>
        <taxon>Stenosarchaea group</taxon>
        <taxon>Methanomicrobia</taxon>
        <taxon>Methanomicrobiales</taxon>
        <taxon>Methanomicrobiaceae</taxon>
        <taxon>Methanogenium</taxon>
    </lineage>
</organism>
<dbReference type="Pfam" id="PF00144">
    <property type="entry name" value="Beta-lactamase"/>
    <property type="match status" value="1"/>
</dbReference>
<evidence type="ECO:0000313" key="4">
    <source>
        <dbReference type="EMBL" id="MDE4908001.1"/>
    </source>
</evidence>
<evidence type="ECO:0000259" key="3">
    <source>
        <dbReference type="Pfam" id="PF00144"/>
    </source>
</evidence>
<dbReference type="SUPFAM" id="SSF56601">
    <property type="entry name" value="beta-lactamase/transpeptidase-like"/>
    <property type="match status" value="1"/>
</dbReference>
<accession>A0A9Q4KV68</accession>
<gene>
    <name evidence="4" type="ORF">L0665_05185</name>
</gene>
<comment type="subcellular location">
    <subcellularLocation>
        <location evidence="1">Membrane</location>
    </subcellularLocation>
</comment>
<evidence type="ECO:0000256" key="2">
    <source>
        <dbReference type="ARBA" id="ARBA00023136"/>
    </source>
</evidence>
<dbReference type="AlphaFoldDB" id="A0A9Q4KV68"/>
<dbReference type="Proteomes" id="UP001143747">
    <property type="component" value="Unassembled WGS sequence"/>
</dbReference>
<dbReference type="PROSITE" id="PS51257">
    <property type="entry name" value="PROKAR_LIPOPROTEIN"/>
    <property type="match status" value="1"/>
</dbReference>
<dbReference type="PANTHER" id="PTHR46825:SF11">
    <property type="entry name" value="PENICILLIN-BINDING PROTEIN 4"/>
    <property type="match status" value="1"/>
</dbReference>
<feature type="domain" description="Beta-lactamase-related" evidence="3">
    <location>
        <begin position="55"/>
        <end position="350"/>
    </location>
</feature>
<name>A0A9Q4KV68_9EURY</name>
<dbReference type="InterPro" id="IPR050491">
    <property type="entry name" value="AmpC-like"/>
</dbReference>
<dbReference type="InterPro" id="IPR012338">
    <property type="entry name" value="Beta-lactam/transpept-like"/>
</dbReference>
<keyword evidence="2" id="KW-0472">Membrane</keyword>
<keyword evidence="4" id="KW-0378">Hydrolase</keyword>
<dbReference type="InterPro" id="IPR001466">
    <property type="entry name" value="Beta-lactam-related"/>
</dbReference>
<dbReference type="RefSeq" id="WP_274924640.1">
    <property type="nucleotide sequence ID" value="NZ_JAKELO010000002.1"/>
</dbReference>
<reference evidence="4" key="1">
    <citation type="submission" date="2022-01" db="EMBL/GenBank/DDBJ databases">
        <title>Draft genome of Methanogenium marinum DSM 15558.</title>
        <authorList>
            <person name="Chen S.-C."/>
            <person name="You Y.-T."/>
        </authorList>
    </citation>
    <scope>NUCLEOTIDE SEQUENCE</scope>
    <source>
        <strain evidence="4">DSM 15558</strain>
    </source>
</reference>
<dbReference type="GO" id="GO:0016020">
    <property type="term" value="C:membrane"/>
    <property type="evidence" value="ECO:0007669"/>
    <property type="project" value="UniProtKB-SubCell"/>
</dbReference>
<evidence type="ECO:0000313" key="5">
    <source>
        <dbReference type="Proteomes" id="UP001143747"/>
    </source>
</evidence>
<comment type="caution">
    <text evidence="4">The sequence shown here is derived from an EMBL/GenBank/DDBJ whole genome shotgun (WGS) entry which is preliminary data.</text>
</comment>
<dbReference type="PANTHER" id="PTHR46825">
    <property type="entry name" value="D-ALANYL-D-ALANINE-CARBOXYPEPTIDASE/ENDOPEPTIDASE AMPH"/>
    <property type="match status" value="1"/>
</dbReference>